<organism evidence="1 2">
    <name type="scientific">Candidatus Xianfuyuplasma coldseepsis</name>
    <dbReference type="NCBI Taxonomy" id="2782163"/>
    <lineage>
        <taxon>Bacteria</taxon>
        <taxon>Bacillati</taxon>
        <taxon>Mycoplasmatota</taxon>
        <taxon>Mollicutes</taxon>
        <taxon>Candidatus Izemoplasmatales</taxon>
        <taxon>Candidatus Izemoplasmataceae</taxon>
        <taxon>Candidatus Xianfuyuplasma</taxon>
    </lineage>
</organism>
<dbReference type="Gene3D" id="3.90.1200.10">
    <property type="match status" value="1"/>
</dbReference>
<gene>
    <name evidence="1" type="ORF">G4Z02_01395</name>
</gene>
<dbReference type="KEGG" id="xcl:G4Z02_01395"/>
<dbReference type="InterPro" id="IPR052077">
    <property type="entry name" value="CcrZ_PhaseVar_Mediator"/>
</dbReference>
<dbReference type="PANTHER" id="PTHR40086">
    <property type="entry name" value="PHOSPHOTRANSFERASE YTMP-RELATED"/>
    <property type="match status" value="1"/>
</dbReference>
<dbReference type="Gene3D" id="3.30.200.20">
    <property type="entry name" value="Phosphorylase Kinase, domain 1"/>
    <property type="match status" value="1"/>
</dbReference>
<dbReference type="RefSeq" id="WP_258878065.1">
    <property type="nucleotide sequence ID" value="NZ_CP048914.1"/>
</dbReference>
<evidence type="ECO:0000313" key="2">
    <source>
        <dbReference type="Proteomes" id="UP000514720"/>
    </source>
</evidence>
<evidence type="ECO:0000313" key="1">
    <source>
        <dbReference type="EMBL" id="QMS84452.1"/>
    </source>
</evidence>
<keyword evidence="2" id="KW-1185">Reference proteome</keyword>
<dbReference type="Pfam" id="PF01633">
    <property type="entry name" value="Choline_kinase"/>
    <property type="match status" value="1"/>
</dbReference>
<dbReference type="AlphaFoldDB" id="A0A7L7KQ99"/>
<dbReference type="EMBL" id="CP048914">
    <property type="protein sequence ID" value="QMS84452.1"/>
    <property type="molecule type" value="Genomic_DNA"/>
</dbReference>
<keyword evidence="1" id="KW-0808">Transferase</keyword>
<proteinExistence type="predicted"/>
<reference evidence="1 2" key="1">
    <citation type="submission" date="2020-02" db="EMBL/GenBank/DDBJ databases">
        <authorList>
            <person name="Zheng R.K."/>
            <person name="Sun C.M."/>
        </authorList>
    </citation>
    <scope>NUCLEOTIDE SEQUENCE [LARGE SCALE GENOMIC DNA]</scope>
    <source>
        <strain evidence="2">zrk13</strain>
    </source>
</reference>
<dbReference type="SUPFAM" id="SSF56112">
    <property type="entry name" value="Protein kinase-like (PK-like)"/>
    <property type="match status" value="1"/>
</dbReference>
<protein>
    <submittedName>
        <fullName evidence="1">Phosphotransferase family protein</fullName>
    </submittedName>
</protein>
<dbReference type="PANTHER" id="PTHR40086:SF1">
    <property type="entry name" value="CELL CYCLE REGULATOR CCRZ"/>
    <property type="match status" value="1"/>
</dbReference>
<dbReference type="Proteomes" id="UP000514720">
    <property type="component" value="Chromosome"/>
</dbReference>
<dbReference type="InterPro" id="IPR011009">
    <property type="entry name" value="Kinase-like_dom_sf"/>
</dbReference>
<sequence>MTHEQIIQEVTMQVLQVDKHDIHIVKRLMGGMSNYTYIIDVKGDLYTFRIPGKKAEKFVDRTIEKANIELVKPLSLNNDTVFLDIASGYKIAHYIDGTPLSENNPIDHLKEAAEVLHKIHDSDLQAVNNYDPNHRLECYESHLEEFNYTHTDRYLKLKAKWESLKPTYMDESRLVLCHGDSQVSNFVVTNNGLRLMDWEFTGNNDPFYDIACFGNNDFNHALQLLPVYLNHEPTTEDYNRLYFFRAYQCLQWHNVALYKEFIGLSVDLGVDFMFVANLYLDKTEKFLQSIQ</sequence>
<accession>A0A7L7KQ99</accession>
<name>A0A7L7KQ99_9MOLU</name>
<dbReference type="GO" id="GO:0016740">
    <property type="term" value="F:transferase activity"/>
    <property type="evidence" value="ECO:0007669"/>
    <property type="project" value="UniProtKB-KW"/>
</dbReference>
<dbReference type="CDD" id="cd05151">
    <property type="entry name" value="ChoK-like"/>
    <property type="match status" value="1"/>
</dbReference>